<accession>M1DTE3</accession>
<dbReference type="Gramene" id="PGSC0003DMT400094094">
    <property type="protein sequence ID" value="PGSC0003DMT400094094"/>
    <property type="gene ID" value="PGSC0003DMG400043665"/>
</dbReference>
<organism evidence="1 2">
    <name type="scientific">Solanum tuberosum</name>
    <name type="common">Potato</name>
    <dbReference type="NCBI Taxonomy" id="4113"/>
    <lineage>
        <taxon>Eukaryota</taxon>
        <taxon>Viridiplantae</taxon>
        <taxon>Streptophyta</taxon>
        <taxon>Embryophyta</taxon>
        <taxon>Tracheophyta</taxon>
        <taxon>Spermatophyta</taxon>
        <taxon>Magnoliopsida</taxon>
        <taxon>eudicotyledons</taxon>
        <taxon>Gunneridae</taxon>
        <taxon>Pentapetalae</taxon>
        <taxon>asterids</taxon>
        <taxon>lamiids</taxon>
        <taxon>Solanales</taxon>
        <taxon>Solanaceae</taxon>
        <taxon>Solanoideae</taxon>
        <taxon>Solaneae</taxon>
        <taxon>Solanum</taxon>
    </lineage>
</organism>
<dbReference type="PaxDb" id="4113-PGSC0003DMT400094094"/>
<protein>
    <submittedName>
        <fullName evidence="1">Uncharacterized protein</fullName>
    </submittedName>
</protein>
<name>M1DTE3_SOLTU</name>
<dbReference type="Proteomes" id="UP000011115">
    <property type="component" value="Unassembled WGS sequence"/>
</dbReference>
<sequence length="90" mass="10644">MKVALAAFIPLWWDMPDQWPASLNPEFPFFSFNPCTVEEDLATVWRKMGCPITPTVPLAPSTALELEMLRRKLRQERRKNQERDRLMIRL</sequence>
<reference evidence="1" key="2">
    <citation type="submission" date="2015-06" db="UniProtKB">
        <authorList>
            <consortium name="EnsemblPlants"/>
        </authorList>
    </citation>
    <scope>IDENTIFICATION</scope>
    <source>
        <strain evidence="1">DM1-3 516 R44</strain>
    </source>
</reference>
<dbReference type="HOGENOM" id="CLU_2445097_0_0_1"/>
<keyword evidence="2" id="KW-1185">Reference proteome</keyword>
<proteinExistence type="predicted"/>
<evidence type="ECO:0000313" key="2">
    <source>
        <dbReference type="Proteomes" id="UP000011115"/>
    </source>
</evidence>
<evidence type="ECO:0000313" key="1">
    <source>
        <dbReference type="EnsemblPlants" id="PGSC0003DMT400094094"/>
    </source>
</evidence>
<dbReference type="EnsemblPlants" id="PGSC0003DMT400094094">
    <property type="protein sequence ID" value="PGSC0003DMT400094094"/>
    <property type="gene ID" value="PGSC0003DMG400043665"/>
</dbReference>
<dbReference type="InParanoid" id="M1DTE3"/>
<dbReference type="AlphaFoldDB" id="M1DTE3"/>
<reference evidence="2" key="1">
    <citation type="journal article" date="2011" name="Nature">
        <title>Genome sequence and analysis of the tuber crop potato.</title>
        <authorList>
            <consortium name="The Potato Genome Sequencing Consortium"/>
        </authorList>
    </citation>
    <scope>NUCLEOTIDE SEQUENCE [LARGE SCALE GENOMIC DNA]</scope>
    <source>
        <strain evidence="2">cv. DM1-3 516 R44</strain>
    </source>
</reference>